<accession>A0A087UW58</accession>
<keyword evidence="3" id="KW-1185">Reference proteome</keyword>
<evidence type="ECO:0000313" key="3">
    <source>
        <dbReference type="Proteomes" id="UP000054359"/>
    </source>
</evidence>
<keyword evidence="2" id="KW-0675">Receptor</keyword>
<dbReference type="OrthoDB" id="6219513at2759"/>
<feature type="region of interest" description="Disordered" evidence="1">
    <location>
        <begin position="80"/>
        <end position="99"/>
    </location>
</feature>
<proteinExistence type="predicted"/>
<evidence type="ECO:0000313" key="2">
    <source>
        <dbReference type="EMBL" id="KFM81597.1"/>
    </source>
</evidence>
<dbReference type="AlphaFoldDB" id="A0A087UW58"/>
<dbReference type="STRING" id="407821.A0A087UW58"/>
<reference evidence="2 3" key="1">
    <citation type="submission" date="2013-11" db="EMBL/GenBank/DDBJ databases">
        <title>Genome sequencing of Stegodyphus mimosarum.</title>
        <authorList>
            <person name="Bechsgaard J."/>
        </authorList>
    </citation>
    <scope>NUCLEOTIDE SEQUENCE [LARGE SCALE GENOMIC DNA]</scope>
</reference>
<dbReference type="EMBL" id="KK121949">
    <property type="protein sequence ID" value="KFM81597.1"/>
    <property type="molecule type" value="Genomic_DNA"/>
</dbReference>
<dbReference type="Proteomes" id="UP000054359">
    <property type="component" value="Unassembled WGS sequence"/>
</dbReference>
<protein>
    <submittedName>
        <fullName evidence="2">Epidermal growth factor receptor</fullName>
    </submittedName>
</protein>
<feature type="region of interest" description="Disordered" evidence="1">
    <location>
        <begin position="248"/>
        <end position="277"/>
    </location>
</feature>
<sequence length="302" mass="34321">MIMIKCWMLDAESRPSFKELADEFAKMARDPGRYLVIPGDKLMRLPSYTPQDEKELICNFSMPIEGSEVIMDAEEYLQPKLDQDDTDSPPPPTPIKKFMEDRGFDADSLNSTSHVNNSPEMNLRRNEFKCDCPEGHMGLNHICPSRDTSLRYCSDPLTTLERGGAEREMFVHKNGATPLNSKDVKLDLLVDEDDYLVPSPHSHSSTGYMDLVGDAKMTSSVPPHVGNFIPVRNIPHQAVDNLEYHLMKNNSNSPSELPVVSQHKTNNSDDDMDEHDYYNDYNGLQRELLQPLNERNMNETTV</sequence>
<organism evidence="2 3">
    <name type="scientific">Stegodyphus mimosarum</name>
    <name type="common">African social velvet spider</name>
    <dbReference type="NCBI Taxonomy" id="407821"/>
    <lineage>
        <taxon>Eukaryota</taxon>
        <taxon>Metazoa</taxon>
        <taxon>Ecdysozoa</taxon>
        <taxon>Arthropoda</taxon>
        <taxon>Chelicerata</taxon>
        <taxon>Arachnida</taxon>
        <taxon>Araneae</taxon>
        <taxon>Araneomorphae</taxon>
        <taxon>Entelegynae</taxon>
        <taxon>Eresoidea</taxon>
        <taxon>Eresidae</taxon>
        <taxon>Stegodyphus</taxon>
    </lineage>
</organism>
<feature type="non-terminal residue" evidence="2">
    <location>
        <position position="302"/>
    </location>
</feature>
<evidence type="ECO:0000256" key="1">
    <source>
        <dbReference type="SAM" id="MobiDB-lite"/>
    </source>
</evidence>
<name>A0A087UW58_STEMI</name>
<gene>
    <name evidence="2" type="ORF">X975_06793</name>
</gene>